<dbReference type="Pfam" id="PF05488">
    <property type="entry name" value="PAAR_motif"/>
    <property type="match status" value="1"/>
</dbReference>
<organism evidence="1 2">
    <name type="scientific">Paraburkholderia tagetis</name>
    <dbReference type="NCBI Taxonomy" id="2913261"/>
    <lineage>
        <taxon>Bacteria</taxon>
        <taxon>Pseudomonadati</taxon>
        <taxon>Pseudomonadota</taxon>
        <taxon>Betaproteobacteria</taxon>
        <taxon>Burkholderiales</taxon>
        <taxon>Burkholderiaceae</taxon>
        <taxon>Paraburkholderia</taxon>
    </lineage>
</organism>
<dbReference type="CDD" id="cd14744">
    <property type="entry name" value="PAAR_CT_2"/>
    <property type="match status" value="1"/>
</dbReference>
<comment type="caution">
    <text evidence="1">The sequence shown here is derived from an EMBL/GenBank/DDBJ whole genome shotgun (WGS) entry which is preliminary data.</text>
</comment>
<protein>
    <submittedName>
        <fullName evidence="1">PAAR domain-containing protein</fullName>
    </submittedName>
</protein>
<gene>
    <name evidence="1" type="ORF">L5014_30010</name>
</gene>
<sequence>MIATRSNDTFRGRPVAYEYDPVWCPKCNATGKIVCVRRRNDTGPNGRQSALSGDWCLCKCDPQPLLLSRQRESSAA</sequence>
<name>A0A9X1ULF7_9BURK</name>
<dbReference type="EMBL" id="JAKLJA010000037">
    <property type="protein sequence ID" value="MCG5077529.1"/>
    <property type="molecule type" value="Genomic_DNA"/>
</dbReference>
<accession>A0A9X1ULF7</accession>
<evidence type="ECO:0000313" key="2">
    <source>
        <dbReference type="Proteomes" id="UP001139308"/>
    </source>
</evidence>
<reference evidence="1" key="1">
    <citation type="submission" date="2022-01" db="EMBL/GenBank/DDBJ databases">
        <title>Genome sequence and assembly of Parabukholderia sp. RG36.</title>
        <authorList>
            <person name="Chhetri G."/>
        </authorList>
    </citation>
    <scope>NUCLEOTIDE SEQUENCE</scope>
    <source>
        <strain evidence="1">RG36</strain>
    </source>
</reference>
<evidence type="ECO:0000313" key="1">
    <source>
        <dbReference type="EMBL" id="MCG5077529.1"/>
    </source>
</evidence>
<dbReference type="Proteomes" id="UP001139308">
    <property type="component" value="Unassembled WGS sequence"/>
</dbReference>
<dbReference type="InterPro" id="IPR008727">
    <property type="entry name" value="PAAR_motif"/>
</dbReference>
<proteinExistence type="predicted"/>
<dbReference type="AlphaFoldDB" id="A0A9X1ULF7"/>
<keyword evidence="2" id="KW-1185">Reference proteome</keyword>